<evidence type="ECO:0000256" key="1">
    <source>
        <dbReference type="SAM" id="SignalP"/>
    </source>
</evidence>
<accession>A0AAD9YWG1</accession>
<organism evidence="2 3">
    <name type="scientific">Lepraria neglecta</name>
    <dbReference type="NCBI Taxonomy" id="209136"/>
    <lineage>
        <taxon>Eukaryota</taxon>
        <taxon>Fungi</taxon>
        <taxon>Dikarya</taxon>
        <taxon>Ascomycota</taxon>
        <taxon>Pezizomycotina</taxon>
        <taxon>Lecanoromycetes</taxon>
        <taxon>OSLEUM clade</taxon>
        <taxon>Lecanoromycetidae</taxon>
        <taxon>Lecanorales</taxon>
        <taxon>Lecanorineae</taxon>
        <taxon>Stereocaulaceae</taxon>
        <taxon>Lepraria</taxon>
    </lineage>
</organism>
<name>A0AAD9YWG1_9LECA</name>
<feature type="signal peptide" evidence="1">
    <location>
        <begin position="1"/>
        <end position="20"/>
    </location>
</feature>
<evidence type="ECO:0000313" key="3">
    <source>
        <dbReference type="Proteomes" id="UP001276659"/>
    </source>
</evidence>
<dbReference type="Proteomes" id="UP001276659">
    <property type="component" value="Unassembled WGS sequence"/>
</dbReference>
<keyword evidence="3" id="KW-1185">Reference proteome</keyword>
<dbReference type="EMBL" id="JASNWA010000011">
    <property type="protein sequence ID" value="KAK3167240.1"/>
    <property type="molecule type" value="Genomic_DNA"/>
</dbReference>
<proteinExistence type="predicted"/>
<dbReference type="AlphaFoldDB" id="A0AAD9YWG1"/>
<keyword evidence="1" id="KW-0732">Signal</keyword>
<sequence length="267" mass="26934">MQSKLLISATLFTALTIAQTNDYNIDYPEESKISTDESNFLTTVEANPAFQTDLAAVLAVAPASVVALAQSNPDALLEDLASATSTPAWVSAIPTTVLDSLATLLAKPLEADADVNAYLGSLLEEPGASSVLSVLMTNVPTTVQQAFESDSISFVVNFATATPLPSWASNIPAPIQSDLGSVINEALSIIDADLEGSAPVVPAATGSLSGFFPSVVSAFPTGTGSVVAFKPSATGSPIAFEGAAAPIKTAAAGAAALVGAAGVFFNL</sequence>
<gene>
    <name evidence="2" type="ORF">OEA41_010366</name>
</gene>
<protein>
    <submittedName>
        <fullName evidence="2">Uncharacterized protein</fullName>
    </submittedName>
</protein>
<reference evidence="2" key="1">
    <citation type="submission" date="2022-11" db="EMBL/GenBank/DDBJ databases">
        <title>Chromosomal genome sequence assembly and mating type (MAT) locus characterization of the leprose asexual lichenized fungus Lepraria neglecta (Nyl.) Erichsen.</title>
        <authorList>
            <person name="Allen J.L."/>
            <person name="Pfeffer B."/>
        </authorList>
    </citation>
    <scope>NUCLEOTIDE SEQUENCE</scope>
    <source>
        <strain evidence="2">Allen 5258</strain>
    </source>
</reference>
<evidence type="ECO:0000313" key="2">
    <source>
        <dbReference type="EMBL" id="KAK3167240.1"/>
    </source>
</evidence>
<feature type="chain" id="PRO_5042201676" evidence="1">
    <location>
        <begin position="21"/>
        <end position="267"/>
    </location>
</feature>
<comment type="caution">
    <text evidence="2">The sequence shown here is derived from an EMBL/GenBank/DDBJ whole genome shotgun (WGS) entry which is preliminary data.</text>
</comment>